<dbReference type="Proteomes" id="UP000273145">
    <property type="component" value="Chromosome"/>
</dbReference>
<reference evidence="2 3" key="1">
    <citation type="submission" date="2018-11" db="EMBL/GenBank/DDBJ databases">
        <title>Genome sequencing of Paenibacillus lentus DSM25539(T).</title>
        <authorList>
            <person name="Kook J.-K."/>
            <person name="Park S.-N."/>
            <person name="Lim Y.K."/>
        </authorList>
    </citation>
    <scope>NUCLEOTIDE SEQUENCE [LARGE SCALE GENOMIC DNA]</scope>
    <source>
        <strain evidence="2 3">DSM 25539</strain>
    </source>
</reference>
<gene>
    <name evidence="2" type="ORF">EIM92_00800</name>
</gene>
<dbReference type="AlphaFoldDB" id="A0A3Q8S8K2"/>
<keyword evidence="3" id="KW-1185">Reference proteome</keyword>
<dbReference type="KEGG" id="plen:EIM92_00800"/>
<sequence length="147" mass="15561">MPQTPPRAASRASSRAAQAAARGWPRAMLPRQSLRPALHGRKARPRSSRSGCAAPPPPVATAESWAGGRRLPPGRPPAAQPAAAAAAPEPGADAGLRQACLLPAGTQNTRAVLCSWPGLERQFSSPRNQVHTGLPRRLLIYFQLNYP</sequence>
<evidence type="ECO:0000313" key="3">
    <source>
        <dbReference type="Proteomes" id="UP000273145"/>
    </source>
</evidence>
<evidence type="ECO:0000256" key="1">
    <source>
        <dbReference type="SAM" id="MobiDB-lite"/>
    </source>
</evidence>
<feature type="compositionally biased region" description="Low complexity" evidence="1">
    <location>
        <begin position="7"/>
        <end position="22"/>
    </location>
</feature>
<proteinExistence type="predicted"/>
<protein>
    <submittedName>
        <fullName evidence="2">Uncharacterized protein</fullName>
    </submittedName>
</protein>
<accession>A0A3Q8S8K2</accession>
<evidence type="ECO:0000313" key="2">
    <source>
        <dbReference type="EMBL" id="AZK44911.1"/>
    </source>
</evidence>
<dbReference type="EMBL" id="CP034248">
    <property type="protein sequence ID" value="AZK44911.1"/>
    <property type="molecule type" value="Genomic_DNA"/>
</dbReference>
<name>A0A3Q8S8K2_9BACL</name>
<feature type="region of interest" description="Disordered" evidence="1">
    <location>
        <begin position="1"/>
        <end position="92"/>
    </location>
</feature>
<organism evidence="2 3">
    <name type="scientific">Paenibacillus lentus</name>
    <dbReference type="NCBI Taxonomy" id="1338368"/>
    <lineage>
        <taxon>Bacteria</taxon>
        <taxon>Bacillati</taxon>
        <taxon>Bacillota</taxon>
        <taxon>Bacilli</taxon>
        <taxon>Bacillales</taxon>
        <taxon>Paenibacillaceae</taxon>
        <taxon>Paenibacillus</taxon>
    </lineage>
</organism>
<feature type="compositionally biased region" description="Low complexity" evidence="1">
    <location>
        <begin position="80"/>
        <end position="92"/>
    </location>
</feature>
<feature type="compositionally biased region" description="Basic residues" evidence="1">
    <location>
        <begin position="38"/>
        <end position="47"/>
    </location>
</feature>